<evidence type="ECO:0000256" key="1">
    <source>
        <dbReference type="SAM" id="MobiDB-lite"/>
    </source>
</evidence>
<feature type="region of interest" description="Disordered" evidence="1">
    <location>
        <begin position="1"/>
        <end position="20"/>
    </location>
</feature>
<dbReference type="PANTHER" id="PTHR20858">
    <property type="entry name" value="PHOSPHOMETHYLPYRIMIDINE KINASE"/>
    <property type="match status" value="1"/>
</dbReference>
<dbReference type="CDD" id="cd01169">
    <property type="entry name" value="HMPP_kinase"/>
    <property type="match status" value="1"/>
</dbReference>
<protein>
    <submittedName>
        <fullName evidence="4">Uncharacterized protein</fullName>
    </submittedName>
</protein>
<evidence type="ECO:0000313" key="5">
    <source>
        <dbReference type="Proteomes" id="UP001295794"/>
    </source>
</evidence>
<feature type="non-terminal residue" evidence="4">
    <location>
        <position position="1"/>
    </location>
</feature>
<dbReference type="Gene3D" id="1.20.910.10">
    <property type="entry name" value="Heme oxygenase-like"/>
    <property type="match status" value="1"/>
</dbReference>
<dbReference type="InterPro" id="IPR004305">
    <property type="entry name" value="Thiaminase-2/PQQC"/>
</dbReference>
<name>A0AAD2HLC4_9AGAR</name>
<evidence type="ECO:0000313" key="4">
    <source>
        <dbReference type="EMBL" id="CAK5278106.1"/>
    </source>
</evidence>
<feature type="domain" description="Thiaminase-2/PQQC" evidence="2">
    <location>
        <begin position="359"/>
        <end position="469"/>
    </location>
</feature>
<feature type="domain" description="Pyridoxamine kinase/Phosphomethylpyrimidine kinase" evidence="3">
    <location>
        <begin position="52"/>
        <end position="327"/>
    </location>
</feature>
<dbReference type="SUPFAM" id="SSF48613">
    <property type="entry name" value="Heme oxygenase-like"/>
    <property type="match status" value="1"/>
</dbReference>
<proteinExistence type="predicted"/>
<dbReference type="InterPro" id="IPR016084">
    <property type="entry name" value="Haem_Oase-like_multi-hlx"/>
</dbReference>
<dbReference type="GO" id="GO:0008972">
    <property type="term" value="F:phosphomethylpyrimidine kinase activity"/>
    <property type="evidence" value="ECO:0007669"/>
    <property type="project" value="InterPro"/>
</dbReference>
<accession>A0AAD2HLC4</accession>
<dbReference type="Proteomes" id="UP001295794">
    <property type="component" value="Unassembled WGS sequence"/>
</dbReference>
<dbReference type="Gene3D" id="3.40.1190.20">
    <property type="match status" value="1"/>
</dbReference>
<dbReference type="Pfam" id="PF08543">
    <property type="entry name" value="Phos_pyr_kin"/>
    <property type="match status" value="1"/>
</dbReference>
<dbReference type="EMBL" id="CAVNYO010000421">
    <property type="protein sequence ID" value="CAK5278106.1"/>
    <property type="molecule type" value="Genomic_DNA"/>
</dbReference>
<evidence type="ECO:0000259" key="2">
    <source>
        <dbReference type="Pfam" id="PF03070"/>
    </source>
</evidence>
<dbReference type="Pfam" id="PF03070">
    <property type="entry name" value="TENA_THI-4"/>
    <property type="match status" value="1"/>
</dbReference>
<evidence type="ECO:0000259" key="3">
    <source>
        <dbReference type="Pfam" id="PF08543"/>
    </source>
</evidence>
<dbReference type="PANTHER" id="PTHR20858:SF17">
    <property type="entry name" value="HYDROXYMETHYLPYRIMIDINE_PHOSPHOMETHYLPYRIMIDINE KINASE THI20-RELATED"/>
    <property type="match status" value="1"/>
</dbReference>
<organism evidence="4 5">
    <name type="scientific">Mycena citricolor</name>
    <dbReference type="NCBI Taxonomy" id="2018698"/>
    <lineage>
        <taxon>Eukaryota</taxon>
        <taxon>Fungi</taxon>
        <taxon>Dikarya</taxon>
        <taxon>Basidiomycota</taxon>
        <taxon>Agaricomycotina</taxon>
        <taxon>Agaricomycetes</taxon>
        <taxon>Agaricomycetidae</taxon>
        <taxon>Agaricales</taxon>
        <taxon>Marasmiineae</taxon>
        <taxon>Mycenaceae</taxon>
        <taxon>Mycena</taxon>
    </lineage>
</organism>
<gene>
    <name evidence="4" type="ORF">MYCIT1_LOCUS27384</name>
</gene>
<comment type="caution">
    <text evidence="4">The sequence shown here is derived from an EMBL/GenBank/DDBJ whole genome shotgun (WGS) entry which is preliminary data.</text>
</comment>
<keyword evidence="5" id="KW-1185">Reference proteome</keyword>
<dbReference type="AlphaFoldDB" id="A0AAD2HLC4"/>
<dbReference type="GO" id="GO:0009228">
    <property type="term" value="P:thiamine biosynthetic process"/>
    <property type="evidence" value="ECO:0007669"/>
    <property type="project" value="InterPro"/>
</dbReference>
<dbReference type="InterPro" id="IPR004399">
    <property type="entry name" value="HMP/HMP-P_kinase_dom"/>
</dbReference>
<dbReference type="GO" id="GO:0005829">
    <property type="term" value="C:cytosol"/>
    <property type="evidence" value="ECO:0007669"/>
    <property type="project" value="TreeGrafter"/>
</dbReference>
<reference evidence="4" key="1">
    <citation type="submission" date="2023-11" db="EMBL/GenBank/DDBJ databases">
        <authorList>
            <person name="De Vega J J."/>
            <person name="De Vega J J."/>
        </authorList>
    </citation>
    <scope>NUCLEOTIDE SEQUENCE</scope>
</reference>
<dbReference type="InterPro" id="IPR029056">
    <property type="entry name" value="Ribokinase-like"/>
</dbReference>
<dbReference type="InterPro" id="IPR013749">
    <property type="entry name" value="PM/HMP-P_kinase-1"/>
</dbReference>
<dbReference type="SUPFAM" id="SSF53613">
    <property type="entry name" value="Ribokinase-like"/>
    <property type="match status" value="1"/>
</dbReference>
<dbReference type="GO" id="GO:0008902">
    <property type="term" value="F:hydroxymethylpyrimidine kinase activity"/>
    <property type="evidence" value="ECO:0007669"/>
    <property type="project" value="TreeGrafter"/>
</dbReference>
<sequence>CHPGRHGHGWIDDAATPPHHADNRRLRLRRRSGHTGPPSLDQMLPLIEFRAQADLRTFAALGHFGTSAVTALTAQNTLGVQGIHGVPAQFVARQLQSVLDDIDVHAIKTGMLFNAEIIDAVAHTLGAHSAQRALPPLVCDPVCVSTSGHSLLEPQAVNVLVSKLFPMTSVLTPNKSEAEVILSRSISSLADIVAAATDLLKLGPQAVLLKGGHFATTAVDIESLARAQPEVSMGSRSENMRILSRPSEDSPLVVDVLCEKDGRTTVFARPRIDSSSTHGTGCTLSAALACFLGSGATVHEAVSRATAFTHLGIATASAIGTGYGPLNHLHSTPRLVIPPRSAADPFPLTRMLISANPRHWSDYVEHSFVQQLGAGSLPRAAFLHFIKQDYHYLKYYARASSLLAAKSDSFPAIDSAMQTTLNVLREIDTHKAFCAGFGVSLEELDATEESIETTAYGCYLMDIGLKGGLRCSCGLVFTQFVWSRGHYETTDRAAGMSAGVR</sequence>